<reference evidence="2" key="1">
    <citation type="submission" date="2014-09" db="EMBL/GenBank/DDBJ databases">
        <authorList>
            <person name="Magalhaes I.L.F."/>
            <person name="Oliveira U."/>
            <person name="Santos F.R."/>
            <person name="Vidigal T.H.D.A."/>
            <person name="Brescovit A.D."/>
            <person name="Santos A.J."/>
        </authorList>
    </citation>
    <scope>NUCLEOTIDE SEQUENCE</scope>
    <source>
        <tissue evidence="2">Shoot tissue taken approximately 20 cm above the soil surface</tissue>
    </source>
</reference>
<dbReference type="InterPro" id="IPR018791">
    <property type="entry name" value="UV_resistance/autophagy_Atg14"/>
</dbReference>
<dbReference type="GO" id="GO:0005737">
    <property type="term" value="C:cytoplasm"/>
    <property type="evidence" value="ECO:0007669"/>
    <property type="project" value="UniProtKB-ARBA"/>
</dbReference>
<dbReference type="AlphaFoldDB" id="A0A0A9FDT7"/>
<proteinExistence type="predicted"/>
<accession>A0A0A9FDT7</accession>
<dbReference type="Pfam" id="PF10186">
    <property type="entry name" value="ATG14"/>
    <property type="match status" value="1"/>
</dbReference>
<evidence type="ECO:0000313" key="2">
    <source>
        <dbReference type="EMBL" id="JAE11170.1"/>
    </source>
</evidence>
<dbReference type="EMBL" id="GBRH01186726">
    <property type="protein sequence ID" value="JAE11170.1"/>
    <property type="molecule type" value="Transcribed_RNA"/>
</dbReference>
<dbReference type="GO" id="GO:0032991">
    <property type="term" value="C:protein-containing complex"/>
    <property type="evidence" value="ECO:0007669"/>
    <property type="project" value="UniProtKB-ARBA"/>
</dbReference>
<sequence>MATTSERLKMQSKSIKQLCRLFPMQRVIKDGEKKDSYSGPYDAICGVRLPRGLDPHSVPSEELSASLGLYFCSIYFLVLF</sequence>
<name>A0A0A9FDT7_ARUDO</name>
<reference evidence="2" key="2">
    <citation type="journal article" date="2015" name="Data Brief">
        <title>Shoot transcriptome of the giant reed, Arundo donax.</title>
        <authorList>
            <person name="Barrero R.A."/>
            <person name="Guerrero F.D."/>
            <person name="Moolhuijzen P."/>
            <person name="Goolsby J.A."/>
            <person name="Tidwell J."/>
            <person name="Bellgard S.E."/>
            <person name="Bellgard M.I."/>
        </authorList>
    </citation>
    <scope>NUCLEOTIDE SEQUENCE</scope>
    <source>
        <tissue evidence="2">Shoot tissue taken approximately 20 cm above the soil surface</tissue>
    </source>
</reference>
<evidence type="ECO:0000256" key="1">
    <source>
        <dbReference type="ARBA" id="ARBA00023054"/>
    </source>
</evidence>
<organism evidence="2">
    <name type="scientific">Arundo donax</name>
    <name type="common">Giant reed</name>
    <name type="synonym">Donax arundinaceus</name>
    <dbReference type="NCBI Taxonomy" id="35708"/>
    <lineage>
        <taxon>Eukaryota</taxon>
        <taxon>Viridiplantae</taxon>
        <taxon>Streptophyta</taxon>
        <taxon>Embryophyta</taxon>
        <taxon>Tracheophyta</taxon>
        <taxon>Spermatophyta</taxon>
        <taxon>Magnoliopsida</taxon>
        <taxon>Liliopsida</taxon>
        <taxon>Poales</taxon>
        <taxon>Poaceae</taxon>
        <taxon>PACMAD clade</taxon>
        <taxon>Arundinoideae</taxon>
        <taxon>Arundineae</taxon>
        <taxon>Arundo</taxon>
    </lineage>
</organism>
<protein>
    <submittedName>
        <fullName evidence="2">Uncharacterized protein</fullName>
    </submittedName>
</protein>
<keyword evidence="1" id="KW-0175">Coiled coil</keyword>